<dbReference type="Proteomes" id="UP000681722">
    <property type="component" value="Unassembled WGS sequence"/>
</dbReference>
<dbReference type="EMBL" id="CAJOBC010027699">
    <property type="protein sequence ID" value="CAF4075545.1"/>
    <property type="molecule type" value="Genomic_DNA"/>
</dbReference>
<gene>
    <name evidence="3" type="ORF">GPM918_LOCUS27537</name>
    <name evidence="4" type="ORF">SRO942_LOCUS27874</name>
</gene>
<evidence type="ECO:0000313" key="5">
    <source>
        <dbReference type="Proteomes" id="UP000663829"/>
    </source>
</evidence>
<evidence type="ECO:0000313" key="3">
    <source>
        <dbReference type="EMBL" id="CAF1280536.1"/>
    </source>
</evidence>
<keyword evidence="5" id="KW-1185">Reference proteome</keyword>
<keyword evidence="1" id="KW-0175">Coiled coil</keyword>
<proteinExistence type="predicted"/>
<organism evidence="3 5">
    <name type="scientific">Didymodactylos carnosus</name>
    <dbReference type="NCBI Taxonomy" id="1234261"/>
    <lineage>
        <taxon>Eukaryota</taxon>
        <taxon>Metazoa</taxon>
        <taxon>Spiralia</taxon>
        <taxon>Gnathifera</taxon>
        <taxon>Rotifera</taxon>
        <taxon>Eurotatoria</taxon>
        <taxon>Bdelloidea</taxon>
        <taxon>Philodinida</taxon>
        <taxon>Philodinidae</taxon>
        <taxon>Didymodactylos</taxon>
    </lineage>
</organism>
<comment type="caution">
    <text evidence="3">The sequence shown here is derived from an EMBL/GenBank/DDBJ whole genome shotgun (WGS) entry which is preliminary data.</text>
</comment>
<dbReference type="AlphaFoldDB" id="A0A815C9P6"/>
<protein>
    <submittedName>
        <fullName evidence="3">Uncharacterized protein</fullName>
    </submittedName>
</protein>
<evidence type="ECO:0000256" key="1">
    <source>
        <dbReference type="SAM" id="Coils"/>
    </source>
</evidence>
<keyword evidence="2" id="KW-0472">Membrane</keyword>
<feature type="transmembrane region" description="Helical" evidence="2">
    <location>
        <begin position="80"/>
        <end position="100"/>
    </location>
</feature>
<dbReference type="Proteomes" id="UP000663829">
    <property type="component" value="Unassembled WGS sequence"/>
</dbReference>
<keyword evidence="2" id="KW-1133">Transmembrane helix</keyword>
<evidence type="ECO:0000256" key="2">
    <source>
        <dbReference type="SAM" id="Phobius"/>
    </source>
</evidence>
<evidence type="ECO:0000313" key="4">
    <source>
        <dbReference type="EMBL" id="CAF4075545.1"/>
    </source>
</evidence>
<dbReference type="OrthoDB" id="10387094at2759"/>
<name>A0A815C9P6_9BILA</name>
<keyword evidence="2" id="KW-0812">Transmembrane</keyword>
<feature type="coiled-coil region" evidence="1">
    <location>
        <begin position="134"/>
        <end position="161"/>
    </location>
</feature>
<sequence length="192" mass="22145">MRIEEYLRKVKEFWTQANDELNRIENTPQTPPEKYTLEMIHLNLNRAKFESEYAQKELEMILKGIKHHLEKLSSNRTNHAVAAILSLLNVGATIVQWVTIPAFMLSNLARGLYIANGGLQAANVIGHSLGFYWTHEEINKLEEEQQKMNDLEGSIKDSFKKIEYGMQKLEKIKEPIVTMADSTLVTEEENEK</sequence>
<accession>A0A815C9P6</accession>
<dbReference type="EMBL" id="CAJNOQ010011599">
    <property type="protein sequence ID" value="CAF1280536.1"/>
    <property type="molecule type" value="Genomic_DNA"/>
</dbReference>
<reference evidence="3" key="1">
    <citation type="submission" date="2021-02" db="EMBL/GenBank/DDBJ databases">
        <authorList>
            <person name="Nowell W R."/>
        </authorList>
    </citation>
    <scope>NUCLEOTIDE SEQUENCE</scope>
</reference>